<sequence length="67" mass="7853">MLSEPIEFYELLDTLETSEQNLFVDHTEQILNATKIYQPEYDLTDKEFIEILNNVIKNICGSDKDVK</sequence>
<gene>
    <name evidence="1" type="ORF">TM448A05399_0007</name>
</gene>
<dbReference type="EMBL" id="MT144522">
    <property type="protein sequence ID" value="QJA54613.1"/>
    <property type="molecule type" value="Genomic_DNA"/>
</dbReference>
<organism evidence="1">
    <name type="scientific">viral metagenome</name>
    <dbReference type="NCBI Taxonomy" id="1070528"/>
    <lineage>
        <taxon>unclassified sequences</taxon>
        <taxon>metagenomes</taxon>
        <taxon>organismal metagenomes</taxon>
    </lineage>
</organism>
<dbReference type="AlphaFoldDB" id="A0A6H2A349"/>
<reference evidence="1" key="1">
    <citation type="submission" date="2020-03" db="EMBL/GenBank/DDBJ databases">
        <title>The deep terrestrial virosphere.</title>
        <authorList>
            <person name="Holmfeldt K."/>
            <person name="Nilsson E."/>
            <person name="Simone D."/>
            <person name="Lopez-Fernandez M."/>
            <person name="Wu X."/>
            <person name="de Brujin I."/>
            <person name="Lundin D."/>
            <person name="Andersson A."/>
            <person name="Bertilsson S."/>
            <person name="Dopson M."/>
        </authorList>
    </citation>
    <scope>NUCLEOTIDE SEQUENCE</scope>
    <source>
        <strain evidence="1">TM448A05399</strain>
    </source>
</reference>
<accession>A0A6H2A349</accession>
<proteinExistence type="predicted"/>
<protein>
    <submittedName>
        <fullName evidence="1">Uncharacterized protein</fullName>
    </submittedName>
</protein>
<name>A0A6H2A349_9ZZZZ</name>
<evidence type="ECO:0000313" key="1">
    <source>
        <dbReference type="EMBL" id="QJA54613.1"/>
    </source>
</evidence>